<gene>
    <name evidence="2" type="ORF">KDL28_22020</name>
</gene>
<name>A0ABT1A431_9PSEU</name>
<evidence type="ECO:0000313" key="3">
    <source>
        <dbReference type="Proteomes" id="UP001165283"/>
    </source>
</evidence>
<evidence type="ECO:0000313" key="2">
    <source>
        <dbReference type="EMBL" id="MCO1657743.1"/>
    </source>
</evidence>
<dbReference type="InterPro" id="IPR007278">
    <property type="entry name" value="DUF397"/>
</dbReference>
<dbReference type="RefSeq" id="WP_252441390.1">
    <property type="nucleotide sequence ID" value="NZ_JAGSOV010000046.1"/>
</dbReference>
<comment type="caution">
    <text evidence="2">The sequence shown here is derived from an EMBL/GenBank/DDBJ whole genome shotgun (WGS) entry which is preliminary data.</text>
</comment>
<sequence>MSGTTPWVKASASDSAGECVEQRRHDGMVEVRDSKDPGGPVLRFTAAEFAAWLDGVRKGEFDHLA</sequence>
<evidence type="ECO:0000259" key="1">
    <source>
        <dbReference type="Pfam" id="PF04149"/>
    </source>
</evidence>
<accession>A0ABT1A431</accession>
<keyword evidence="3" id="KW-1185">Reference proteome</keyword>
<dbReference type="EMBL" id="JAGSOV010000046">
    <property type="protein sequence ID" value="MCO1657743.1"/>
    <property type="molecule type" value="Genomic_DNA"/>
</dbReference>
<dbReference type="Proteomes" id="UP001165283">
    <property type="component" value="Unassembled WGS sequence"/>
</dbReference>
<organism evidence="2 3">
    <name type="scientific">Pseudonocardia humida</name>
    <dbReference type="NCBI Taxonomy" id="2800819"/>
    <lineage>
        <taxon>Bacteria</taxon>
        <taxon>Bacillati</taxon>
        <taxon>Actinomycetota</taxon>
        <taxon>Actinomycetes</taxon>
        <taxon>Pseudonocardiales</taxon>
        <taxon>Pseudonocardiaceae</taxon>
        <taxon>Pseudonocardia</taxon>
    </lineage>
</organism>
<feature type="domain" description="DUF397" evidence="1">
    <location>
        <begin position="6"/>
        <end position="57"/>
    </location>
</feature>
<dbReference type="Pfam" id="PF04149">
    <property type="entry name" value="DUF397"/>
    <property type="match status" value="1"/>
</dbReference>
<protein>
    <submittedName>
        <fullName evidence="2">DUF397 domain-containing protein</fullName>
    </submittedName>
</protein>
<proteinExistence type="predicted"/>
<reference evidence="2" key="1">
    <citation type="submission" date="2021-04" db="EMBL/GenBank/DDBJ databases">
        <title>Pseudonocardia sp. nov., isolated from sandy soil of mangrove forest.</title>
        <authorList>
            <person name="Zan Z."/>
            <person name="Huang R."/>
            <person name="Liu W."/>
        </authorList>
    </citation>
    <scope>NUCLEOTIDE SEQUENCE</scope>
    <source>
        <strain evidence="2">S2-4</strain>
    </source>
</reference>